<name>A0A1Y2M782_EPING</name>
<evidence type="ECO:0000313" key="1">
    <source>
        <dbReference type="EMBL" id="OSS51068.1"/>
    </source>
</evidence>
<keyword evidence="2" id="KW-1185">Reference proteome</keyword>
<proteinExistence type="predicted"/>
<reference evidence="1 2" key="1">
    <citation type="journal article" date="2017" name="Genome Announc.">
        <title>Genome sequence of the saprophytic ascomycete Epicoccum nigrum ICMP 19927 strain isolated from New Zealand.</title>
        <authorList>
            <person name="Fokin M."/>
            <person name="Fleetwood D."/>
            <person name="Weir B.S."/>
            <person name="Villas-Boas S.G."/>
        </authorList>
    </citation>
    <scope>NUCLEOTIDE SEQUENCE [LARGE SCALE GENOMIC DNA]</scope>
    <source>
        <strain evidence="1 2">ICMP 19927</strain>
    </source>
</reference>
<dbReference type="Pfam" id="PF14022">
    <property type="entry name" value="DUF4238"/>
    <property type="match status" value="1"/>
</dbReference>
<dbReference type="InParanoid" id="A0A1Y2M782"/>
<dbReference type="InterPro" id="IPR025332">
    <property type="entry name" value="DUF4238"/>
</dbReference>
<dbReference type="OMA" id="FINHICD"/>
<dbReference type="STRING" id="105696.A0A1Y2M782"/>
<gene>
    <name evidence="1" type="ORF">B5807_04685</name>
</gene>
<organism evidence="1 2">
    <name type="scientific">Epicoccum nigrum</name>
    <name type="common">Soil fungus</name>
    <name type="synonym">Epicoccum purpurascens</name>
    <dbReference type="NCBI Taxonomy" id="105696"/>
    <lineage>
        <taxon>Eukaryota</taxon>
        <taxon>Fungi</taxon>
        <taxon>Dikarya</taxon>
        <taxon>Ascomycota</taxon>
        <taxon>Pezizomycotina</taxon>
        <taxon>Dothideomycetes</taxon>
        <taxon>Pleosporomycetidae</taxon>
        <taxon>Pleosporales</taxon>
        <taxon>Pleosporineae</taxon>
        <taxon>Didymellaceae</taxon>
        <taxon>Epicoccum</taxon>
    </lineage>
</organism>
<dbReference type="Proteomes" id="UP000193240">
    <property type="component" value="Unassembled WGS sequence"/>
</dbReference>
<sequence>MLKKFIFIMKYRSTLFYKRYNHQSREEYIDNDKAKIMAYMQMRGFTRPMDVWYDNILKILNTEAQNETQYVLRLRKSMHPPDADWVPLDMVTKYPVLCVPLQEDEEFVLSEHSFCLHEGPSDGENGAWTDFHVFCIVAP</sequence>
<dbReference type="EMBL" id="KZ107841">
    <property type="protein sequence ID" value="OSS51068.1"/>
    <property type="molecule type" value="Genomic_DNA"/>
</dbReference>
<protein>
    <submittedName>
        <fullName evidence="1">Uncharacterized protein</fullName>
    </submittedName>
</protein>
<dbReference type="AlphaFoldDB" id="A0A1Y2M782"/>
<accession>A0A1Y2M782</accession>
<evidence type="ECO:0000313" key="2">
    <source>
        <dbReference type="Proteomes" id="UP000193240"/>
    </source>
</evidence>